<evidence type="ECO:0000313" key="4">
    <source>
        <dbReference type="Proteomes" id="UP000249819"/>
    </source>
</evidence>
<dbReference type="EMBL" id="QLMA01000003">
    <property type="protein sequence ID" value="RAJ83149.1"/>
    <property type="molecule type" value="Genomic_DNA"/>
</dbReference>
<reference evidence="3 4" key="1">
    <citation type="submission" date="2018-06" db="EMBL/GenBank/DDBJ databases">
        <title>Genomic Encyclopedia of Archaeal and Bacterial Type Strains, Phase II (KMG-II): from individual species to whole genera.</title>
        <authorList>
            <person name="Goeker M."/>
        </authorList>
    </citation>
    <scope>NUCLEOTIDE SEQUENCE [LARGE SCALE GENOMIC DNA]</scope>
    <source>
        <strain evidence="3 4">DSM 29821</strain>
    </source>
</reference>
<organism evidence="3 4">
    <name type="scientific">Chitinophaga dinghuensis</name>
    <dbReference type="NCBI Taxonomy" id="1539050"/>
    <lineage>
        <taxon>Bacteria</taxon>
        <taxon>Pseudomonadati</taxon>
        <taxon>Bacteroidota</taxon>
        <taxon>Chitinophagia</taxon>
        <taxon>Chitinophagales</taxon>
        <taxon>Chitinophagaceae</taxon>
        <taxon>Chitinophaga</taxon>
    </lineage>
</organism>
<proteinExistence type="predicted"/>
<feature type="transmembrane region" description="Helical" evidence="2">
    <location>
        <begin position="214"/>
        <end position="232"/>
    </location>
</feature>
<keyword evidence="2" id="KW-0812">Transmembrane</keyword>
<evidence type="ECO:0000256" key="2">
    <source>
        <dbReference type="SAM" id="Phobius"/>
    </source>
</evidence>
<sequence>MFIDYQKLVLEDYEQKKAKNALSHHLVHPTAAKIREECIAVCTERFRVKDENLLRNFLGKQESPTDYIRAFKKETDKFKPLVNFLKRQITNTDEKNIELLAWLIDFEPRPFQFGKRYETNTQHTIISKALPGSLIPQQDSENSDNSSPTNPHLTEKEDESEVIAEKEHTKVLITEEIPAIPEKKMLESKEPPTVERPILLLPPGKPQRISYSKIIMSIALIILLISLGVWVLPRKTPIMALTGKEGCMFWAGDHYEPISCNQKLGDTLVIALDTFKLNHFKKITRPDTITGYSKGNVWYVKVDNGMEFYTADGYHPIEQWKRLKPITDYIIIKWIRN</sequence>
<feature type="compositionally biased region" description="Polar residues" evidence="1">
    <location>
        <begin position="135"/>
        <end position="152"/>
    </location>
</feature>
<feature type="region of interest" description="Disordered" evidence="1">
    <location>
        <begin position="129"/>
        <end position="165"/>
    </location>
</feature>
<dbReference type="AlphaFoldDB" id="A0A327W1N9"/>
<dbReference type="Proteomes" id="UP000249819">
    <property type="component" value="Unassembled WGS sequence"/>
</dbReference>
<protein>
    <submittedName>
        <fullName evidence="3">Uncharacterized protein</fullName>
    </submittedName>
</protein>
<keyword evidence="2" id="KW-1133">Transmembrane helix</keyword>
<evidence type="ECO:0000313" key="3">
    <source>
        <dbReference type="EMBL" id="RAJ83149.1"/>
    </source>
</evidence>
<keyword evidence="2" id="KW-0472">Membrane</keyword>
<gene>
    <name evidence="3" type="ORF">CLV59_103108</name>
</gene>
<keyword evidence="4" id="KW-1185">Reference proteome</keyword>
<name>A0A327W1N9_9BACT</name>
<accession>A0A327W1N9</accession>
<dbReference type="OrthoDB" id="1340494at2"/>
<comment type="caution">
    <text evidence="3">The sequence shown here is derived from an EMBL/GenBank/DDBJ whole genome shotgun (WGS) entry which is preliminary data.</text>
</comment>
<dbReference type="RefSeq" id="WP_111591812.1">
    <property type="nucleotide sequence ID" value="NZ_QLMA01000003.1"/>
</dbReference>
<evidence type="ECO:0000256" key="1">
    <source>
        <dbReference type="SAM" id="MobiDB-lite"/>
    </source>
</evidence>